<keyword evidence="4" id="KW-0472">Membrane</keyword>
<dbReference type="GO" id="GO:0016020">
    <property type="term" value="C:membrane"/>
    <property type="evidence" value="ECO:0007669"/>
    <property type="project" value="UniProtKB-SubCell"/>
</dbReference>
<feature type="compositionally biased region" description="Basic residues" evidence="6">
    <location>
        <begin position="123"/>
        <end position="135"/>
    </location>
</feature>
<protein>
    <recommendedName>
        <fullName evidence="7">GTD-binding domain-containing protein</fullName>
    </recommendedName>
</protein>
<evidence type="ECO:0000256" key="2">
    <source>
        <dbReference type="ARBA" id="ARBA00022692"/>
    </source>
</evidence>
<keyword evidence="5" id="KW-0175">Coiled coil</keyword>
<evidence type="ECO:0000256" key="4">
    <source>
        <dbReference type="ARBA" id="ARBA00023136"/>
    </source>
</evidence>
<feature type="compositionally biased region" description="Polar residues" evidence="6">
    <location>
        <begin position="163"/>
        <end position="176"/>
    </location>
</feature>
<evidence type="ECO:0000256" key="3">
    <source>
        <dbReference type="ARBA" id="ARBA00022989"/>
    </source>
</evidence>
<organism evidence="8 9">
    <name type="scientific">Urochloa decumbens</name>
    <dbReference type="NCBI Taxonomy" id="240449"/>
    <lineage>
        <taxon>Eukaryota</taxon>
        <taxon>Viridiplantae</taxon>
        <taxon>Streptophyta</taxon>
        <taxon>Embryophyta</taxon>
        <taxon>Tracheophyta</taxon>
        <taxon>Spermatophyta</taxon>
        <taxon>Magnoliopsida</taxon>
        <taxon>Liliopsida</taxon>
        <taxon>Poales</taxon>
        <taxon>Poaceae</taxon>
        <taxon>PACMAD clade</taxon>
        <taxon>Panicoideae</taxon>
        <taxon>Panicodae</taxon>
        <taxon>Paniceae</taxon>
        <taxon>Melinidinae</taxon>
        <taxon>Urochloa</taxon>
    </lineage>
</organism>
<evidence type="ECO:0000259" key="7">
    <source>
        <dbReference type="PROSITE" id="PS51775"/>
    </source>
</evidence>
<feature type="compositionally biased region" description="Low complexity" evidence="6">
    <location>
        <begin position="136"/>
        <end position="162"/>
    </location>
</feature>
<feature type="region of interest" description="Disordered" evidence="6">
    <location>
        <begin position="1"/>
        <end position="32"/>
    </location>
</feature>
<comment type="subcellular location">
    <subcellularLocation>
        <location evidence="1">Membrane</location>
    </subcellularLocation>
</comment>
<evidence type="ECO:0000256" key="5">
    <source>
        <dbReference type="SAM" id="Coils"/>
    </source>
</evidence>
<feature type="coiled-coil region" evidence="5">
    <location>
        <begin position="223"/>
        <end position="257"/>
    </location>
</feature>
<reference evidence="8" key="1">
    <citation type="submission" date="2024-10" db="EMBL/GenBank/DDBJ databases">
        <authorList>
            <person name="Ryan C."/>
        </authorList>
    </citation>
    <scope>NUCLEOTIDE SEQUENCE [LARGE SCALE GENOMIC DNA]</scope>
</reference>
<dbReference type="PROSITE" id="PS51775">
    <property type="entry name" value="GTD_BINDING"/>
    <property type="match status" value="1"/>
</dbReference>
<proteinExistence type="predicted"/>
<keyword evidence="3" id="KW-1133">Transmembrane helix</keyword>
<name>A0ABC9BXV0_9POAL</name>
<evidence type="ECO:0000313" key="9">
    <source>
        <dbReference type="Proteomes" id="UP001497457"/>
    </source>
</evidence>
<gene>
    <name evidence="8" type="ORF">URODEC1_LOCUS69426</name>
</gene>
<keyword evidence="9" id="KW-1185">Reference proteome</keyword>
<dbReference type="InterPro" id="IPR007656">
    <property type="entry name" value="GTD-bd"/>
</dbReference>
<dbReference type="Pfam" id="PF04576">
    <property type="entry name" value="Zein-binding"/>
    <property type="match status" value="1"/>
</dbReference>
<dbReference type="Proteomes" id="UP001497457">
    <property type="component" value="Chromosome 27b"/>
</dbReference>
<evidence type="ECO:0000256" key="1">
    <source>
        <dbReference type="ARBA" id="ARBA00004370"/>
    </source>
</evidence>
<accession>A0ABC9BXV0</accession>
<feature type="region of interest" description="Disordered" evidence="6">
    <location>
        <begin position="117"/>
        <end position="183"/>
    </location>
</feature>
<evidence type="ECO:0000313" key="8">
    <source>
        <dbReference type="EMBL" id="CAL5009267.1"/>
    </source>
</evidence>
<dbReference type="GO" id="GO:0080115">
    <property type="term" value="F:myosin XI tail binding"/>
    <property type="evidence" value="ECO:0007669"/>
    <property type="project" value="UniProtKB-ARBA"/>
</dbReference>
<evidence type="ECO:0000256" key="6">
    <source>
        <dbReference type="SAM" id="MobiDB-lite"/>
    </source>
</evidence>
<dbReference type="PANTHER" id="PTHR31422">
    <property type="entry name" value="BNAANNG28530D PROTEIN"/>
    <property type="match status" value="1"/>
</dbReference>
<dbReference type="EMBL" id="OZ075137">
    <property type="protein sequence ID" value="CAL5009267.1"/>
    <property type="molecule type" value="Genomic_DNA"/>
</dbReference>
<sequence length="369" mass="40491">MAGEDDDPCPLCGASGGPARVTLAGRGSPPHAGDDALLAVTAVAGPSEEAAALREELARERRWAADLHAELEAERAAAEGAASEAMSMILRLQRDKSEALMEARQYRYAEERFAHDAAERRATGRARAPRRRGAGARRAAPARAPPTRGSSSSAPRATPASRWPTSSPSSRLTTIRTRPDEDDDRVYTVDAVHGVPVMAPEDCCYLGAPMGDEEVGFRAVGGGWAEEAEIQKLKARLQALEADRESMRHAIMSMGEEKAQVVLLREIAQQLCRDATPFPAVPLKVQPRLQPVVVTQRKVVKKRSSFFKFFIVTVLKWVASLFCWRRKSNRIRYSIGMCGSNVGLMLVLDRFPKQRQKKIPKRKLSASIL</sequence>
<keyword evidence="2" id="KW-0812">Transmembrane</keyword>
<feature type="domain" description="GTD-binding" evidence="7">
    <location>
        <begin position="48"/>
        <end position="148"/>
    </location>
</feature>
<dbReference type="PANTHER" id="PTHR31422:SF59">
    <property type="entry name" value="MYOSIN-BINDING PROTEIN 7"/>
    <property type="match status" value="1"/>
</dbReference>
<dbReference type="AlphaFoldDB" id="A0ABC9BXV0"/>